<feature type="binding site" description="axial binding residue" evidence="9">
    <location>
        <position position="83"/>
    </location>
    <ligand>
        <name>heme c</name>
        <dbReference type="ChEBI" id="CHEBI:61717"/>
        <label>1</label>
    </ligand>
    <ligandPart>
        <name>Fe</name>
        <dbReference type="ChEBI" id="CHEBI:18248"/>
    </ligandPart>
</feature>
<dbReference type="InterPro" id="IPR009056">
    <property type="entry name" value="Cyt_c-like_dom"/>
</dbReference>
<dbReference type="STRING" id="323097.Nham_0194"/>
<evidence type="ECO:0000256" key="9">
    <source>
        <dbReference type="PIRSR" id="PIRSR000005-2"/>
    </source>
</evidence>
<dbReference type="eggNOG" id="COG2863">
    <property type="taxonomic scope" value="Bacteria"/>
</dbReference>
<dbReference type="PANTHER" id="PTHR33751">
    <property type="entry name" value="CBB3-TYPE CYTOCHROME C OXIDASE SUBUNIT FIXP"/>
    <property type="match status" value="1"/>
</dbReference>
<feature type="binding site" description="axial binding residue" evidence="9">
    <location>
        <position position="43"/>
    </location>
    <ligand>
        <name>heme c</name>
        <dbReference type="ChEBI" id="CHEBI:61717"/>
        <label>1</label>
    </ligand>
    <ligandPart>
        <name>Fe</name>
        <dbReference type="ChEBI" id="CHEBI:18248"/>
    </ligandPart>
</feature>
<dbReference type="InterPro" id="IPR050597">
    <property type="entry name" value="Cytochrome_c_Oxidase_Subunit"/>
</dbReference>
<evidence type="ECO:0000256" key="3">
    <source>
        <dbReference type="ARBA" id="ARBA00022617"/>
    </source>
</evidence>
<feature type="chain" id="PRO_5004196327" evidence="11">
    <location>
        <begin position="22"/>
        <end position="220"/>
    </location>
</feature>
<evidence type="ECO:0000256" key="8">
    <source>
        <dbReference type="PIRSR" id="PIRSR000005-1"/>
    </source>
</evidence>
<dbReference type="PANTHER" id="PTHR33751:SF11">
    <property type="entry name" value="BLL4483 PROTEIN"/>
    <property type="match status" value="1"/>
</dbReference>
<feature type="binding site" description="covalent" evidence="8">
    <location>
        <position position="39"/>
    </location>
    <ligand>
        <name>heme c</name>
        <dbReference type="ChEBI" id="CHEBI:61717"/>
        <label>1</label>
    </ligand>
</feature>
<feature type="binding site" description="covalent" evidence="8">
    <location>
        <position position="42"/>
    </location>
    <ligand>
        <name>heme c</name>
        <dbReference type="ChEBI" id="CHEBI:61717"/>
        <label>1</label>
    </ligand>
</feature>
<dbReference type="HOGENOM" id="CLU_076280_0_1_5"/>
<dbReference type="AlphaFoldDB" id="Q1QRQ2"/>
<feature type="binding site" description="axial binding residue" evidence="9">
    <location>
        <position position="185"/>
    </location>
    <ligand>
        <name>heme c</name>
        <dbReference type="ChEBI" id="CHEBI:61717"/>
        <label>2</label>
    </ligand>
    <ligandPart>
        <name>Fe</name>
        <dbReference type="ChEBI" id="CHEBI:18248"/>
    </ligandPart>
</feature>
<feature type="binding site" description="axial binding residue" evidence="9">
    <location>
        <position position="143"/>
    </location>
    <ligand>
        <name>heme c</name>
        <dbReference type="ChEBI" id="CHEBI:61717"/>
        <label>2</label>
    </ligand>
    <ligandPart>
        <name>Fe</name>
        <dbReference type="ChEBI" id="CHEBI:18248"/>
    </ligandPart>
</feature>
<dbReference type="InterPro" id="IPR024167">
    <property type="entry name" value="Cytochrome_c4-like"/>
</dbReference>
<name>Q1QRQ2_NITHX</name>
<proteinExistence type="predicted"/>
<keyword evidence="5 9" id="KW-0479">Metal-binding</keyword>
<evidence type="ECO:0000256" key="2">
    <source>
        <dbReference type="ARBA" id="ARBA00022448"/>
    </source>
</evidence>
<feature type="binding site" description="covalent" evidence="8">
    <location>
        <position position="142"/>
    </location>
    <ligand>
        <name>heme c</name>
        <dbReference type="ChEBI" id="CHEBI:61717"/>
        <label>2</label>
    </ligand>
</feature>
<evidence type="ECO:0000256" key="1">
    <source>
        <dbReference type="ARBA" id="ARBA00001926"/>
    </source>
</evidence>
<dbReference type="Proteomes" id="UP000001953">
    <property type="component" value="Chromosome"/>
</dbReference>
<dbReference type="Pfam" id="PF00034">
    <property type="entry name" value="Cytochrom_C"/>
    <property type="match status" value="2"/>
</dbReference>
<feature type="region of interest" description="Disordered" evidence="10">
    <location>
        <begin position="31"/>
        <end position="54"/>
    </location>
</feature>
<dbReference type="GO" id="GO:0042597">
    <property type="term" value="C:periplasmic space"/>
    <property type="evidence" value="ECO:0007669"/>
    <property type="project" value="InterPro"/>
</dbReference>
<sequence length="220" mass="23074">MRSLVGAALLLLGMSALPVLAADGKDITARGTPDRAASCSPCHGQNGQGQPATGVPRLAGLNAQYFERQLESFKDGTRKNRIMLMIASDLTDGERKALANYYADMATPKPETAPADPAVIAAGAKLAATGDWSKDLPGCGQCHGAAGLGVGTDFPRLAGQWAVYIEKALRSWKAGDRKNDPMGVMANVANKLTDDQIKSVAAYYESLPVAAPVHNPDNKP</sequence>
<comment type="PTM">
    <text evidence="8">Binds 2 heme c groups covalently per subunit.</text>
</comment>
<feature type="binding site" description="covalent" evidence="8">
    <location>
        <position position="139"/>
    </location>
    <ligand>
        <name>heme c</name>
        <dbReference type="ChEBI" id="CHEBI:61717"/>
        <label>2</label>
    </ligand>
</feature>
<comment type="cofactor">
    <cofactor evidence="1">
        <name>heme c</name>
        <dbReference type="ChEBI" id="CHEBI:61717"/>
    </cofactor>
</comment>
<feature type="domain" description="Cytochrome c" evidence="12">
    <location>
        <begin position="19"/>
        <end position="106"/>
    </location>
</feature>
<feature type="domain" description="Cytochrome c" evidence="12">
    <location>
        <begin position="118"/>
        <end position="208"/>
    </location>
</feature>
<evidence type="ECO:0000259" key="12">
    <source>
        <dbReference type="PROSITE" id="PS51007"/>
    </source>
</evidence>
<dbReference type="OrthoDB" id="9773456at2"/>
<keyword evidence="14" id="KW-1185">Reference proteome</keyword>
<gene>
    <name evidence="13" type="ordered locus">Nham_0194</name>
</gene>
<organism evidence="13 14">
    <name type="scientific">Nitrobacter hamburgensis (strain DSM 10229 / NCIMB 13809 / X14)</name>
    <dbReference type="NCBI Taxonomy" id="323097"/>
    <lineage>
        <taxon>Bacteria</taxon>
        <taxon>Pseudomonadati</taxon>
        <taxon>Pseudomonadota</taxon>
        <taxon>Alphaproteobacteria</taxon>
        <taxon>Hyphomicrobiales</taxon>
        <taxon>Nitrobacteraceae</taxon>
        <taxon>Nitrobacter</taxon>
    </lineage>
</organism>
<accession>Q1QRQ2</accession>
<dbReference type="SUPFAM" id="SSF46626">
    <property type="entry name" value="Cytochrome c"/>
    <property type="match status" value="2"/>
</dbReference>
<evidence type="ECO:0000256" key="7">
    <source>
        <dbReference type="ARBA" id="ARBA00023004"/>
    </source>
</evidence>
<keyword evidence="6" id="KW-0249">Electron transport</keyword>
<reference evidence="13 14" key="1">
    <citation type="submission" date="2006-03" db="EMBL/GenBank/DDBJ databases">
        <title>Complete sequence of chromosome of Nitrobacter hamburgensis X14.</title>
        <authorList>
            <consortium name="US DOE Joint Genome Institute"/>
            <person name="Copeland A."/>
            <person name="Lucas S."/>
            <person name="Lapidus A."/>
            <person name="Barry K."/>
            <person name="Detter J.C."/>
            <person name="Glavina del Rio T."/>
            <person name="Hammon N."/>
            <person name="Israni S."/>
            <person name="Dalin E."/>
            <person name="Tice H."/>
            <person name="Pitluck S."/>
            <person name="Chain P."/>
            <person name="Malfatti S."/>
            <person name="Shin M."/>
            <person name="Vergez L."/>
            <person name="Schmutz J."/>
            <person name="Larimer F."/>
            <person name="Land M."/>
            <person name="Hauser L."/>
            <person name="Kyrpides N."/>
            <person name="Ivanova N."/>
            <person name="Ward B."/>
            <person name="Arp D."/>
            <person name="Klotz M."/>
            <person name="Stein L."/>
            <person name="O'Mullan G."/>
            <person name="Starkenburg S."/>
            <person name="Sayavedra L."/>
            <person name="Poret-Peterson A.T."/>
            <person name="Gentry M.E."/>
            <person name="Bruce D."/>
            <person name="Richardson P."/>
        </authorList>
    </citation>
    <scope>NUCLEOTIDE SEQUENCE [LARGE SCALE GENOMIC DNA]</scope>
    <source>
        <strain evidence="14">DSM 10229 / NCIMB 13809 / X14</strain>
    </source>
</reference>
<dbReference type="PROSITE" id="PS51007">
    <property type="entry name" value="CYTC"/>
    <property type="match status" value="2"/>
</dbReference>
<evidence type="ECO:0000256" key="5">
    <source>
        <dbReference type="ARBA" id="ARBA00022723"/>
    </source>
</evidence>
<feature type="signal peptide" evidence="11">
    <location>
        <begin position="1"/>
        <end position="21"/>
    </location>
</feature>
<keyword evidence="2" id="KW-0813">Transport</keyword>
<dbReference type="Gene3D" id="1.10.760.10">
    <property type="entry name" value="Cytochrome c-like domain"/>
    <property type="match status" value="2"/>
</dbReference>
<dbReference type="GO" id="GO:0020037">
    <property type="term" value="F:heme binding"/>
    <property type="evidence" value="ECO:0007669"/>
    <property type="project" value="InterPro"/>
</dbReference>
<keyword evidence="4" id="KW-0679">Respiratory chain</keyword>
<evidence type="ECO:0000256" key="11">
    <source>
        <dbReference type="SAM" id="SignalP"/>
    </source>
</evidence>
<dbReference type="RefSeq" id="WP_011508801.1">
    <property type="nucleotide sequence ID" value="NC_007964.1"/>
</dbReference>
<dbReference type="EMBL" id="CP000319">
    <property type="protein sequence ID" value="ABE61095.1"/>
    <property type="molecule type" value="Genomic_DNA"/>
</dbReference>
<dbReference type="GO" id="GO:0009055">
    <property type="term" value="F:electron transfer activity"/>
    <property type="evidence" value="ECO:0007669"/>
    <property type="project" value="InterPro"/>
</dbReference>
<keyword evidence="3 8" id="KW-0349">Heme</keyword>
<dbReference type="PIRSF" id="PIRSF000005">
    <property type="entry name" value="Cytochrome_c4"/>
    <property type="match status" value="1"/>
</dbReference>
<evidence type="ECO:0000256" key="10">
    <source>
        <dbReference type="SAM" id="MobiDB-lite"/>
    </source>
</evidence>
<dbReference type="PRINTS" id="PR00605">
    <property type="entry name" value="CYTCHROMECIC"/>
</dbReference>
<dbReference type="InterPro" id="IPR008168">
    <property type="entry name" value="Cyt_C_IC"/>
</dbReference>
<evidence type="ECO:0000256" key="6">
    <source>
        <dbReference type="ARBA" id="ARBA00022982"/>
    </source>
</evidence>
<dbReference type="KEGG" id="nha:Nham_0194"/>
<evidence type="ECO:0000256" key="4">
    <source>
        <dbReference type="ARBA" id="ARBA00022660"/>
    </source>
</evidence>
<protein>
    <submittedName>
        <fullName evidence="13">Cytochrome c, class I</fullName>
    </submittedName>
</protein>
<evidence type="ECO:0000313" key="13">
    <source>
        <dbReference type="EMBL" id="ABE61095.1"/>
    </source>
</evidence>
<evidence type="ECO:0000313" key="14">
    <source>
        <dbReference type="Proteomes" id="UP000001953"/>
    </source>
</evidence>
<dbReference type="InterPro" id="IPR036909">
    <property type="entry name" value="Cyt_c-like_dom_sf"/>
</dbReference>
<keyword evidence="11" id="KW-0732">Signal</keyword>
<keyword evidence="7 9" id="KW-0408">Iron</keyword>
<dbReference type="GO" id="GO:0005506">
    <property type="term" value="F:iron ion binding"/>
    <property type="evidence" value="ECO:0007669"/>
    <property type="project" value="InterPro"/>
</dbReference>